<dbReference type="GeneID" id="29792807"/>
<proteinExistence type="predicted"/>
<dbReference type="AlphaFoldDB" id="A0A078S1I1"/>
<name>A0A078S1I1_BACUN</name>
<feature type="chain" id="PRO_5001744700" description="DUF4296 domain-containing protein" evidence="1">
    <location>
        <begin position="21"/>
        <end position="98"/>
    </location>
</feature>
<evidence type="ECO:0008006" key="4">
    <source>
        <dbReference type="Google" id="ProtNLM"/>
    </source>
</evidence>
<dbReference type="EMBL" id="JNHN01000166">
    <property type="protein sequence ID" value="KDS51763.1"/>
    <property type="molecule type" value="Genomic_DNA"/>
</dbReference>
<reference evidence="2 3" key="1">
    <citation type="submission" date="2014-04" db="EMBL/GenBank/DDBJ databases">
        <authorList>
            <person name="Sears C."/>
            <person name="Carroll K."/>
            <person name="Sack B.R."/>
            <person name="Qadri F."/>
            <person name="Myers L.L."/>
            <person name="Chung G.-T."/>
            <person name="Escheverria P."/>
            <person name="Fraser C.M."/>
            <person name="Sadzewicz L."/>
            <person name="Shefchek K.A."/>
            <person name="Tallon L."/>
            <person name="Das S.P."/>
            <person name="Daugherty S."/>
            <person name="Mongodin E.F."/>
        </authorList>
    </citation>
    <scope>NUCLEOTIDE SEQUENCE [LARGE SCALE GENOMIC DNA]</scope>
    <source>
        <strain evidence="2 3">3978 T3 ii</strain>
    </source>
</reference>
<protein>
    <recommendedName>
        <fullName evidence="4">DUF4296 domain-containing protein</fullName>
    </recommendedName>
</protein>
<accession>A0A078S1I1</accession>
<dbReference type="PROSITE" id="PS51257">
    <property type="entry name" value="PROKAR_LIPOPROTEIN"/>
    <property type="match status" value="1"/>
</dbReference>
<keyword evidence="1" id="KW-0732">Signal</keyword>
<gene>
    <name evidence="2" type="ORF">M094_0319</name>
</gene>
<evidence type="ECO:0000256" key="1">
    <source>
        <dbReference type="SAM" id="SignalP"/>
    </source>
</evidence>
<evidence type="ECO:0000313" key="2">
    <source>
        <dbReference type="EMBL" id="KDS51763.1"/>
    </source>
</evidence>
<evidence type="ECO:0000313" key="3">
    <source>
        <dbReference type="Proteomes" id="UP000028013"/>
    </source>
</evidence>
<organism evidence="2 3">
    <name type="scientific">Bacteroides uniformis str. 3978 T3 ii</name>
    <dbReference type="NCBI Taxonomy" id="1339349"/>
    <lineage>
        <taxon>Bacteria</taxon>
        <taxon>Pseudomonadati</taxon>
        <taxon>Bacteroidota</taxon>
        <taxon>Bacteroidia</taxon>
        <taxon>Bacteroidales</taxon>
        <taxon>Bacteroidaceae</taxon>
        <taxon>Bacteroides</taxon>
    </lineage>
</organism>
<comment type="caution">
    <text evidence="2">The sequence shown here is derived from an EMBL/GenBank/DDBJ whole genome shotgun (WGS) entry which is preliminary data.</text>
</comment>
<sequence>MNKILVTLLALIGGSCISFAQMETGRVSDTAEDTLRIENEIVAVDTGFYQSVVRYDTVRYNLKMQSVYKKAFQLKNDVFVEKMKEPWLDDILRNILFK</sequence>
<dbReference type="Proteomes" id="UP000028013">
    <property type="component" value="Unassembled WGS sequence"/>
</dbReference>
<dbReference type="RefSeq" id="WP_005823625.1">
    <property type="nucleotide sequence ID" value="NZ_JNHN01000166.1"/>
</dbReference>
<feature type="signal peptide" evidence="1">
    <location>
        <begin position="1"/>
        <end position="20"/>
    </location>
</feature>
<dbReference type="PATRIC" id="fig|1339349.3.peg.1578"/>